<accession>A0A5B7FMT8</accession>
<feature type="region of interest" description="Disordered" evidence="1">
    <location>
        <begin position="98"/>
        <end position="127"/>
    </location>
</feature>
<reference evidence="2 3" key="1">
    <citation type="submission" date="2019-05" db="EMBL/GenBank/DDBJ databases">
        <title>Another draft genome of Portunus trituberculatus and its Hox gene families provides insights of decapod evolution.</title>
        <authorList>
            <person name="Jeong J.-H."/>
            <person name="Song I."/>
            <person name="Kim S."/>
            <person name="Choi T."/>
            <person name="Kim D."/>
            <person name="Ryu S."/>
            <person name="Kim W."/>
        </authorList>
    </citation>
    <scope>NUCLEOTIDE SEQUENCE [LARGE SCALE GENOMIC DNA]</scope>
    <source>
        <tissue evidence="2">Muscle</tissue>
    </source>
</reference>
<sequence>MVKRVSDSVDESPVSDGCFPYFPYGFGWCVSSPILEAFVTKVSEVEAEFHRRISEVREELRERISDLQAEFCRVSSESEGDTGPGGVASGVYWCEEEKGPQSASTNGNDKFLHCVGGSEGGERKGRR</sequence>
<proteinExistence type="predicted"/>
<comment type="caution">
    <text evidence="2">The sequence shown here is derived from an EMBL/GenBank/DDBJ whole genome shotgun (WGS) entry which is preliminary data.</text>
</comment>
<name>A0A5B7FMT8_PORTR</name>
<organism evidence="2 3">
    <name type="scientific">Portunus trituberculatus</name>
    <name type="common">Swimming crab</name>
    <name type="synonym">Neptunus trituberculatus</name>
    <dbReference type="NCBI Taxonomy" id="210409"/>
    <lineage>
        <taxon>Eukaryota</taxon>
        <taxon>Metazoa</taxon>
        <taxon>Ecdysozoa</taxon>
        <taxon>Arthropoda</taxon>
        <taxon>Crustacea</taxon>
        <taxon>Multicrustacea</taxon>
        <taxon>Malacostraca</taxon>
        <taxon>Eumalacostraca</taxon>
        <taxon>Eucarida</taxon>
        <taxon>Decapoda</taxon>
        <taxon>Pleocyemata</taxon>
        <taxon>Brachyura</taxon>
        <taxon>Eubrachyura</taxon>
        <taxon>Portunoidea</taxon>
        <taxon>Portunidae</taxon>
        <taxon>Portuninae</taxon>
        <taxon>Portunus</taxon>
    </lineage>
</organism>
<dbReference type="AlphaFoldDB" id="A0A5B7FMT8"/>
<evidence type="ECO:0000313" key="3">
    <source>
        <dbReference type="Proteomes" id="UP000324222"/>
    </source>
</evidence>
<dbReference type="Proteomes" id="UP000324222">
    <property type="component" value="Unassembled WGS sequence"/>
</dbReference>
<protein>
    <submittedName>
        <fullName evidence="2">Uncharacterized protein</fullName>
    </submittedName>
</protein>
<evidence type="ECO:0000256" key="1">
    <source>
        <dbReference type="SAM" id="MobiDB-lite"/>
    </source>
</evidence>
<keyword evidence="3" id="KW-1185">Reference proteome</keyword>
<dbReference type="EMBL" id="VSRR010008488">
    <property type="protein sequence ID" value="MPC48811.1"/>
    <property type="molecule type" value="Genomic_DNA"/>
</dbReference>
<evidence type="ECO:0000313" key="2">
    <source>
        <dbReference type="EMBL" id="MPC48811.1"/>
    </source>
</evidence>
<gene>
    <name evidence="2" type="ORF">E2C01_042594</name>
</gene>